<dbReference type="SUPFAM" id="SSF52949">
    <property type="entry name" value="Macro domain-like"/>
    <property type="match status" value="1"/>
</dbReference>
<dbReference type="InterPro" id="IPR043472">
    <property type="entry name" value="Macro_dom-like"/>
</dbReference>
<dbReference type="InterPro" id="IPR000819">
    <property type="entry name" value="Peptidase_M17_C"/>
</dbReference>
<dbReference type="EC" id="3.4.11.1" evidence="8"/>
<dbReference type="InterPro" id="IPR008283">
    <property type="entry name" value="Peptidase_M17_N"/>
</dbReference>
<comment type="caution">
    <text evidence="11">The sequence shown here is derived from an EMBL/GenBank/DDBJ whole genome shotgun (WGS) entry which is preliminary data.</text>
</comment>
<reference evidence="11 12" key="1">
    <citation type="submission" date="2020-08" db="EMBL/GenBank/DDBJ databases">
        <title>Genomic Encyclopedia of Type Strains, Phase IV (KMG-IV): sequencing the most valuable type-strain genomes for metagenomic binning, comparative biology and taxonomic classification.</title>
        <authorList>
            <person name="Goeker M."/>
        </authorList>
    </citation>
    <scope>NUCLEOTIDE SEQUENCE [LARGE SCALE GENOMIC DNA]</scope>
    <source>
        <strain evidence="11 12">DSM 17328</strain>
    </source>
</reference>
<dbReference type="EC" id="3.4.11.10" evidence="8"/>
<keyword evidence="8" id="KW-0479">Metal-binding</keyword>
<evidence type="ECO:0000256" key="9">
    <source>
        <dbReference type="SAM" id="SignalP"/>
    </source>
</evidence>
<keyword evidence="8" id="KW-0963">Cytoplasm</keyword>
<feature type="active site" evidence="8">
    <location>
        <position position="361"/>
    </location>
</feature>
<feature type="domain" description="Cytosol aminopeptidase" evidence="10">
    <location>
        <begin position="355"/>
        <end position="362"/>
    </location>
</feature>
<evidence type="ECO:0000256" key="5">
    <source>
        <dbReference type="ARBA" id="ARBA00022670"/>
    </source>
</evidence>
<dbReference type="PANTHER" id="PTHR11963:SF23">
    <property type="entry name" value="CYTOSOL AMINOPEPTIDASE"/>
    <property type="match status" value="1"/>
</dbReference>
<dbReference type="Gene3D" id="3.40.220.10">
    <property type="entry name" value="Leucine Aminopeptidase, subunit E, domain 1"/>
    <property type="match status" value="1"/>
</dbReference>
<feature type="signal peptide" evidence="9">
    <location>
        <begin position="1"/>
        <end position="19"/>
    </location>
</feature>
<evidence type="ECO:0000259" key="10">
    <source>
        <dbReference type="PROSITE" id="PS00631"/>
    </source>
</evidence>
<dbReference type="HAMAP" id="MF_00181">
    <property type="entry name" value="Cytosol_peptidase_M17"/>
    <property type="match status" value="1"/>
</dbReference>
<dbReference type="Proteomes" id="UP000566324">
    <property type="component" value="Unassembled WGS sequence"/>
</dbReference>
<keyword evidence="6 8" id="KW-0378">Hydrolase</keyword>
<accession>A0A7W7B326</accession>
<evidence type="ECO:0000256" key="3">
    <source>
        <dbReference type="ARBA" id="ARBA00009528"/>
    </source>
</evidence>
<dbReference type="EMBL" id="JACHNZ010000031">
    <property type="protein sequence ID" value="MBB4632969.1"/>
    <property type="molecule type" value="Genomic_DNA"/>
</dbReference>
<dbReference type="PANTHER" id="PTHR11963">
    <property type="entry name" value="LEUCINE AMINOPEPTIDASE-RELATED"/>
    <property type="match status" value="1"/>
</dbReference>
<dbReference type="GO" id="GO:0006508">
    <property type="term" value="P:proteolysis"/>
    <property type="evidence" value="ECO:0007669"/>
    <property type="project" value="UniProtKB-KW"/>
</dbReference>
<comment type="catalytic activity">
    <reaction evidence="2 8">
        <text>Release of an N-terminal amino acid, preferentially leucine, but not glutamic or aspartic acids.</text>
        <dbReference type="EC" id="3.4.11.10"/>
    </reaction>
</comment>
<comment type="cofactor">
    <cofactor evidence="8">
        <name>Mn(2+)</name>
        <dbReference type="ChEBI" id="CHEBI:29035"/>
    </cofactor>
    <text evidence="8">Binds 2 manganese ions per subunit.</text>
</comment>
<comment type="catalytic activity">
    <reaction evidence="1 8">
        <text>Release of an N-terminal amino acid, Xaa-|-Yaa-, in which Xaa is preferably Leu, but may be other amino acids including Pro although not Arg or Lys, and Yaa may be Pro. Amino acid amides and methyl esters are also readily hydrolyzed, but rates on arylamides are exceedingly low.</text>
        <dbReference type="EC" id="3.4.11.1"/>
    </reaction>
</comment>
<dbReference type="GO" id="GO:0030145">
    <property type="term" value="F:manganese ion binding"/>
    <property type="evidence" value="ECO:0007669"/>
    <property type="project" value="UniProtKB-UniRule"/>
</dbReference>
<dbReference type="GO" id="GO:0005737">
    <property type="term" value="C:cytoplasm"/>
    <property type="evidence" value="ECO:0007669"/>
    <property type="project" value="UniProtKB-SubCell"/>
</dbReference>
<feature type="binding site" evidence="8">
    <location>
        <position position="298"/>
    </location>
    <ligand>
        <name>Mn(2+)</name>
        <dbReference type="ChEBI" id="CHEBI:29035"/>
        <label>2</label>
    </ligand>
</feature>
<evidence type="ECO:0000256" key="4">
    <source>
        <dbReference type="ARBA" id="ARBA00022438"/>
    </source>
</evidence>
<keyword evidence="12" id="KW-1185">Reference proteome</keyword>
<keyword evidence="9" id="KW-0732">Signal</keyword>
<gene>
    <name evidence="8" type="primary">pepA</name>
    <name evidence="11" type="ORF">GGQ98_002598</name>
</gene>
<comment type="similarity">
    <text evidence="3 8">Belongs to the peptidase M17 family.</text>
</comment>
<proteinExistence type="inferred from homology"/>
<feature type="chain" id="PRO_5031199361" description="Probable cytosol aminopeptidase" evidence="9">
    <location>
        <begin position="20"/>
        <end position="520"/>
    </location>
</feature>
<dbReference type="PRINTS" id="PR00481">
    <property type="entry name" value="LAMNOPPTDASE"/>
</dbReference>
<dbReference type="Pfam" id="PF02789">
    <property type="entry name" value="Peptidase_M17_N"/>
    <property type="match status" value="1"/>
</dbReference>
<feature type="binding site" evidence="8">
    <location>
        <position position="357"/>
    </location>
    <ligand>
        <name>Mn(2+)</name>
        <dbReference type="ChEBI" id="CHEBI:29035"/>
        <label>1</label>
    </ligand>
</feature>
<feature type="binding site" evidence="8">
    <location>
        <position position="275"/>
    </location>
    <ligand>
        <name>Mn(2+)</name>
        <dbReference type="ChEBI" id="CHEBI:29035"/>
        <label>2</label>
    </ligand>
</feature>
<feature type="binding site" evidence="8">
    <location>
        <position position="359"/>
    </location>
    <ligand>
        <name>Mn(2+)</name>
        <dbReference type="ChEBI" id="CHEBI:29035"/>
        <label>2</label>
    </ligand>
</feature>
<feature type="binding site" evidence="8">
    <location>
        <position position="359"/>
    </location>
    <ligand>
        <name>Mn(2+)</name>
        <dbReference type="ChEBI" id="CHEBI:29035"/>
        <label>1</label>
    </ligand>
</feature>
<dbReference type="Pfam" id="PF00883">
    <property type="entry name" value="Peptidase_M17"/>
    <property type="match status" value="1"/>
</dbReference>
<comment type="subcellular location">
    <subcellularLocation>
        <location evidence="8">Cytoplasm</location>
    </subcellularLocation>
</comment>
<dbReference type="AlphaFoldDB" id="A0A7W7B326"/>
<evidence type="ECO:0000256" key="6">
    <source>
        <dbReference type="ARBA" id="ARBA00022801"/>
    </source>
</evidence>
<evidence type="ECO:0000256" key="2">
    <source>
        <dbReference type="ARBA" id="ARBA00000967"/>
    </source>
</evidence>
<dbReference type="InterPro" id="IPR011356">
    <property type="entry name" value="Leucine_aapep/pepB"/>
</dbReference>
<sequence>MRNVAVAILLAGFAGMAGAEARPVVFSDRAPDGSAAIVLPLAAKEDLAVRAPSLDAATREAVGKALESAAFDYAAKSTLVLRGIGAWQQIVVIGAKDGATTAGLQDIGGIAARETASADGPVALLASGLAPAVPDAAADLAVGAELGGYEFNLYKAAPGKPRAAGRDAPLTVVGATGADRYAQQGKTLVEGVILARDLVSEPSNIKYPEVFVERVRAAFKGVAGVRIEALDVPQMEKLGMGAILSVGIGSQRPPRMLIVEYRGGGSEAPLVLVGKGITFDTGGVSLKPGLGMWRMRTDMAGAAAVVGTTLSLAKSGAPVNVVAVAALAENMPDGGATRPGDVVKAYNGKTIEITNTDAEGRMVLADAVSYADARFKPAAIVDIATLTGAVGGALGDDYAGLFSRHDALAAQLTAAGKAVGEPLWQLPLHATYTETMKSGVADILNSPEGGRPGAGLGAHFIGEFVKPETPWAHLDVAFTVWTDKGQPTAPKGAVGYGVQLLDSFVRNWKPVPLAAGEGGR</sequence>
<evidence type="ECO:0000313" key="12">
    <source>
        <dbReference type="Proteomes" id="UP000566324"/>
    </source>
</evidence>
<keyword evidence="5 8" id="KW-0645">Protease</keyword>
<comment type="function">
    <text evidence="8">Presumably involved in the processing and regular turnover of intracellular proteins. Catalyzes the removal of unsubstituted N-terminal amino acids from various peptides.</text>
</comment>
<dbReference type="PROSITE" id="PS00631">
    <property type="entry name" value="CYTOSOL_AP"/>
    <property type="match status" value="1"/>
</dbReference>
<dbReference type="SUPFAM" id="SSF53187">
    <property type="entry name" value="Zn-dependent exopeptidases"/>
    <property type="match status" value="1"/>
</dbReference>
<evidence type="ECO:0000256" key="7">
    <source>
        <dbReference type="ARBA" id="ARBA00023211"/>
    </source>
</evidence>
<feature type="active site" evidence="8">
    <location>
        <position position="287"/>
    </location>
</feature>
<name>A0A7W7B326_9SPHN</name>
<evidence type="ECO:0000256" key="1">
    <source>
        <dbReference type="ARBA" id="ARBA00000135"/>
    </source>
</evidence>
<dbReference type="NCBIfam" id="NF002077">
    <property type="entry name" value="PRK00913.2-4"/>
    <property type="match status" value="1"/>
</dbReference>
<dbReference type="CDD" id="cd00433">
    <property type="entry name" value="Peptidase_M17"/>
    <property type="match status" value="1"/>
</dbReference>
<evidence type="ECO:0000256" key="8">
    <source>
        <dbReference type="HAMAP-Rule" id="MF_00181"/>
    </source>
</evidence>
<dbReference type="Gene3D" id="3.40.630.10">
    <property type="entry name" value="Zn peptidases"/>
    <property type="match status" value="1"/>
</dbReference>
<protein>
    <recommendedName>
        <fullName evidence="8">Probable cytosol aminopeptidase</fullName>
        <ecNumber evidence="8">3.4.11.1</ecNumber>
    </recommendedName>
    <alternativeName>
        <fullName evidence="8">Leucine aminopeptidase</fullName>
        <shortName evidence="8">LAP</shortName>
        <ecNumber evidence="8">3.4.11.10</ecNumber>
    </alternativeName>
    <alternativeName>
        <fullName evidence="8">Leucyl aminopeptidase</fullName>
    </alternativeName>
</protein>
<feature type="binding site" evidence="8">
    <location>
        <position position="280"/>
    </location>
    <ligand>
        <name>Mn(2+)</name>
        <dbReference type="ChEBI" id="CHEBI:29035"/>
        <label>2</label>
    </ligand>
</feature>
<keyword evidence="4 8" id="KW-0031">Aminopeptidase</keyword>
<organism evidence="11 12">
    <name type="scientific">Sphingosinicella soli</name>
    <dbReference type="NCBI Taxonomy" id="333708"/>
    <lineage>
        <taxon>Bacteria</taxon>
        <taxon>Pseudomonadati</taxon>
        <taxon>Pseudomonadota</taxon>
        <taxon>Alphaproteobacteria</taxon>
        <taxon>Sphingomonadales</taxon>
        <taxon>Sphingosinicellaceae</taxon>
        <taxon>Sphingosinicella</taxon>
    </lineage>
</organism>
<dbReference type="RefSeq" id="WP_184070139.1">
    <property type="nucleotide sequence ID" value="NZ_JACHNZ010000031.1"/>
</dbReference>
<keyword evidence="7 8" id="KW-0464">Manganese</keyword>
<dbReference type="GO" id="GO:0070006">
    <property type="term" value="F:metalloaminopeptidase activity"/>
    <property type="evidence" value="ECO:0007669"/>
    <property type="project" value="InterPro"/>
</dbReference>
<dbReference type="InterPro" id="IPR023042">
    <property type="entry name" value="Peptidase_M17_leu_NH2_pept"/>
</dbReference>
<evidence type="ECO:0000313" key="11">
    <source>
        <dbReference type="EMBL" id="MBB4632969.1"/>
    </source>
</evidence>
<feature type="binding site" evidence="8">
    <location>
        <position position="280"/>
    </location>
    <ligand>
        <name>Mn(2+)</name>
        <dbReference type="ChEBI" id="CHEBI:29035"/>
        <label>1</label>
    </ligand>
</feature>